<evidence type="ECO:0000313" key="12">
    <source>
        <dbReference type="Proteomes" id="UP000037392"/>
    </source>
</evidence>
<evidence type="ECO:0000256" key="8">
    <source>
        <dbReference type="PIRSR" id="PIRSR006621-1"/>
    </source>
</evidence>
<evidence type="ECO:0000256" key="1">
    <source>
        <dbReference type="ARBA" id="ARBA00001917"/>
    </source>
</evidence>
<dbReference type="PANTHER" id="PTHR45846">
    <property type="entry name" value="TRNA-DIHYDROURIDINE(47) SYNTHASE [NAD(P)(+)]-LIKE"/>
    <property type="match status" value="1"/>
</dbReference>
<dbReference type="RefSeq" id="WP_048930798.1">
    <property type="nucleotide sequence ID" value="NZ_KQ235882.1"/>
</dbReference>
<dbReference type="InterPro" id="IPR013785">
    <property type="entry name" value="Aldolase_TIM"/>
</dbReference>
<dbReference type="GO" id="GO:0050660">
    <property type="term" value="F:flavin adenine dinucleotide binding"/>
    <property type="evidence" value="ECO:0007669"/>
    <property type="project" value="InterPro"/>
</dbReference>
<reference evidence="11 12" key="1">
    <citation type="submission" date="2011-04" db="EMBL/GenBank/DDBJ databases">
        <title>The Genome Sequence of Clostridium citroniae WAL-19142.</title>
        <authorList>
            <consortium name="The Broad Institute Genome Sequencing Platform"/>
            <person name="Earl A."/>
            <person name="Ward D."/>
            <person name="Feldgarden M."/>
            <person name="Gevers D."/>
            <person name="Warren Y.A."/>
            <person name="Tyrrell K.L."/>
            <person name="Citron D.M."/>
            <person name="Goldstein E.J."/>
            <person name="Daigneault M."/>
            <person name="Allen-Vercoe E."/>
            <person name="Young S.K."/>
            <person name="Zeng Q."/>
            <person name="Gargeya S."/>
            <person name="Fitzgerald M."/>
            <person name="Haas B."/>
            <person name="Abouelleil A."/>
            <person name="Alvarado L."/>
            <person name="Arachchi H.M."/>
            <person name="Berlin A."/>
            <person name="Brown A."/>
            <person name="Chapman S.B."/>
            <person name="Chen Z."/>
            <person name="Dunbar C."/>
            <person name="Freedman E."/>
            <person name="Gearin G."/>
            <person name="Gellesch M."/>
            <person name="Goldberg J."/>
            <person name="Griggs A."/>
            <person name="Gujja S."/>
            <person name="Heilman E.R."/>
            <person name="Heiman D."/>
            <person name="Howarth C."/>
            <person name="Larson L."/>
            <person name="Lui A."/>
            <person name="MacDonald P.J."/>
            <person name="Mehta T."/>
            <person name="Montmayeur A."/>
            <person name="Murphy C."/>
            <person name="Neiman D."/>
            <person name="Pearson M."/>
            <person name="Priest M."/>
            <person name="Roberts A."/>
            <person name="Saif S."/>
            <person name="Shea T."/>
            <person name="Shenoy N."/>
            <person name="Sisk P."/>
            <person name="Stolte C."/>
            <person name="Sykes S."/>
            <person name="White J."/>
            <person name="Yandava C."/>
            <person name="Wortman J."/>
            <person name="Nusbaum C."/>
            <person name="Birren B."/>
        </authorList>
    </citation>
    <scope>NUCLEOTIDE SEQUENCE [LARGE SCALE GENOMIC DNA]</scope>
    <source>
        <strain evidence="11 12">WAL-19142</strain>
    </source>
</reference>
<sequence>MEFYMAPMEGLTGYIYRNAYHACFRPMDRYFTPFVSPRAQGGMKGGLSSREINDILPEHNRGLCVIPQILTNRAEDFLRAALILKEYGYREVNLNLGCPSPTVVSKNKGAGFLSMPHALDMFLETVTEELDKMGMEMSVKTRLGIYSSDEFYHLLEIYNKYPLTQLIIHSRVRTDYYKNTPDREMFGYGLEHGSSPVCYNGDLFTAEDFRGLTQQYPKLGYVMMGRGIIANPGLVEAIETGTPLDKVRLEEFHQRIYEGYRGIMSGDRNVLFKMKEIWASMIRIFSDDGKYGKKIKKAQRLGEYEAAVSQVFRDLDIVEGAGFKLY</sequence>
<evidence type="ECO:0000256" key="3">
    <source>
        <dbReference type="ARBA" id="ARBA00022643"/>
    </source>
</evidence>
<feature type="domain" description="DUS-like FMN-binding" evidence="10">
    <location>
        <begin position="5"/>
        <end position="264"/>
    </location>
</feature>
<keyword evidence="6 7" id="KW-0560">Oxidoreductase</keyword>
<dbReference type="EMBL" id="ADLK01000035">
    <property type="protein sequence ID" value="KMW14995.1"/>
    <property type="molecule type" value="Genomic_DNA"/>
</dbReference>
<dbReference type="Gene3D" id="3.20.20.70">
    <property type="entry name" value="Aldolase class I"/>
    <property type="match status" value="1"/>
</dbReference>
<evidence type="ECO:0000256" key="2">
    <source>
        <dbReference type="ARBA" id="ARBA00022630"/>
    </source>
</evidence>
<organism evidence="11 12">
    <name type="scientific">[Clostridium] citroniae WAL-19142</name>
    <dbReference type="NCBI Taxonomy" id="742734"/>
    <lineage>
        <taxon>Bacteria</taxon>
        <taxon>Bacillati</taxon>
        <taxon>Bacillota</taxon>
        <taxon>Clostridia</taxon>
        <taxon>Lachnospirales</taxon>
        <taxon>Lachnospiraceae</taxon>
        <taxon>Enterocloster</taxon>
    </lineage>
</organism>
<feature type="binding site" evidence="9">
    <location>
        <position position="169"/>
    </location>
    <ligand>
        <name>FMN</name>
        <dbReference type="ChEBI" id="CHEBI:58210"/>
    </ligand>
</feature>
<gene>
    <name evidence="11" type="ORF">HMPREF9470_04655</name>
</gene>
<dbReference type="PATRIC" id="fig|742734.4.peg.4989"/>
<dbReference type="EC" id="1.3.1.-" evidence="7"/>
<feature type="binding site" evidence="9">
    <location>
        <begin position="225"/>
        <end position="226"/>
    </location>
    <ligand>
        <name>FMN</name>
        <dbReference type="ChEBI" id="CHEBI:58210"/>
    </ligand>
</feature>
<dbReference type="InterPro" id="IPR035587">
    <property type="entry name" value="DUS-like_FMN-bd"/>
</dbReference>
<dbReference type="InterPro" id="IPR001269">
    <property type="entry name" value="DUS_fam"/>
</dbReference>
<evidence type="ECO:0000256" key="4">
    <source>
        <dbReference type="ARBA" id="ARBA00022694"/>
    </source>
</evidence>
<keyword evidence="5" id="KW-0521">NADP</keyword>
<keyword evidence="9" id="KW-0547">Nucleotide-binding</keyword>
<keyword evidence="4 7" id="KW-0819">tRNA processing</keyword>
<dbReference type="GeneID" id="93164003"/>
<dbReference type="GO" id="GO:0003723">
    <property type="term" value="F:RNA binding"/>
    <property type="evidence" value="ECO:0007669"/>
    <property type="project" value="TreeGrafter"/>
</dbReference>
<evidence type="ECO:0000259" key="10">
    <source>
        <dbReference type="Pfam" id="PF01207"/>
    </source>
</evidence>
<comment type="function">
    <text evidence="7">Catalyzes the synthesis of 5,6-dihydrouridine (D), a modified base found in the D-loop of most tRNAs, via the reduction of the C5-C6 double bond in target uridines.</text>
</comment>
<dbReference type="InterPro" id="IPR018517">
    <property type="entry name" value="tRNA_hU_synthase_CS"/>
</dbReference>
<evidence type="ECO:0000256" key="5">
    <source>
        <dbReference type="ARBA" id="ARBA00022857"/>
    </source>
</evidence>
<proteinExistence type="inferred from homology"/>
<comment type="caution">
    <text evidence="11">The sequence shown here is derived from an EMBL/GenBank/DDBJ whole genome shotgun (WGS) entry which is preliminary data.</text>
</comment>
<evidence type="ECO:0000256" key="7">
    <source>
        <dbReference type="PIRNR" id="PIRNR006621"/>
    </source>
</evidence>
<dbReference type="AlphaFoldDB" id="A0A0J9EHL7"/>
<feature type="binding site" evidence="9">
    <location>
        <position position="68"/>
    </location>
    <ligand>
        <name>FMN</name>
        <dbReference type="ChEBI" id="CHEBI:58210"/>
    </ligand>
</feature>
<keyword evidence="2 7" id="KW-0285">Flavoprotein</keyword>
<dbReference type="GO" id="GO:0017150">
    <property type="term" value="F:tRNA dihydrouridine synthase activity"/>
    <property type="evidence" value="ECO:0007669"/>
    <property type="project" value="InterPro"/>
</dbReference>
<evidence type="ECO:0000256" key="9">
    <source>
        <dbReference type="PIRSR" id="PIRSR006621-2"/>
    </source>
</evidence>
<dbReference type="SUPFAM" id="SSF51395">
    <property type="entry name" value="FMN-linked oxidoreductases"/>
    <property type="match status" value="1"/>
</dbReference>
<dbReference type="PANTHER" id="PTHR45846:SF1">
    <property type="entry name" value="TRNA-DIHYDROURIDINE(47) SYNTHASE [NAD(P)(+)]-LIKE"/>
    <property type="match status" value="1"/>
</dbReference>
<dbReference type="Proteomes" id="UP000037392">
    <property type="component" value="Unassembled WGS sequence"/>
</dbReference>
<evidence type="ECO:0000313" key="11">
    <source>
        <dbReference type="EMBL" id="KMW14995.1"/>
    </source>
</evidence>
<feature type="binding site" evidence="9">
    <location>
        <position position="140"/>
    </location>
    <ligand>
        <name>FMN</name>
        <dbReference type="ChEBI" id="CHEBI:58210"/>
    </ligand>
</feature>
<name>A0A0J9EHL7_9FIRM</name>
<dbReference type="CDD" id="cd02801">
    <property type="entry name" value="DUS_like_FMN"/>
    <property type="match status" value="1"/>
</dbReference>
<dbReference type="OrthoDB" id="9764501at2"/>
<protein>
    <recommendedName>
        <fullName evidence="7">tRNA-dihydrouridine synthase</fullName>
        <ecNumber evidence="7">1.3.1.-</ecNumber>
    </recommendedName>
</protein>
<evidence type="ECO:0000256" key="6">
    <source>
        <dbReference type="ARBA" id="ARBA00023002"/>
    </source>
</evidence>
<feature type="active site" description="Proton donor" evidence="8">
    <location>
        <position position="98"/>
    </location>
</feature>
<dbReference type="PROSITE" id="PS01136">
    <property type="entry name" value="UPF0034"/>
    <property type="match status" value="1"/>
</dbReference>
<dbReference type="Pfam" id="PF01207">
    <property type="entry name" value="Dus"/>
    <property type="match status" value="1"/>
</dbReference>
<comment type="cofactor">
    <cofactor evidence="1 7 9">
        <name>FMN</name>
        <dbReference type="ChEBI" id="CHEBI:58210"/>
    </cofactor>
</comment>
<keyword evidence="3 7" id="KW-0288">FMN</keyword>
<comment type="similarity">
    <text evidence="7">Belongs to the dus family.</text>
</comment>
<accession>A0A0J9EHL7</accession>
<dbReference type="PIRSF" id="PIRSF006621">
    <property type="entry name" value="Dus"/>
    <property type="match status" value="1"/>
</dbReference>